<dbReference type="FunFam" id="1.10.238.10:FF:000001">
    <property type="entry name" value="Calmodulin 1"/>
    <property type="match status" value="1"/>
</dbReference>
<dbReference type="Pfam" id="PF13499">
    <property type="entry name" value="EF-hand_7"/>
    <property type="match status" value="1"/>
</dbReference>
<feature type="non-terminal residue" evidence="6">
    <location>
        <position position="89"/>
    </location>
</feature>
<keyword evidence="1" id="KW-0677">Repeat</keyword>
<accession>A0AAN9A7R9</accession>
<dbReference type="CDD" id="cd00051">
    <property type="entry name" value="EFh"/>
    <property type="match status" value="1"/>
</dbReference>
<dbReference type="Proteomes" id="UP001381693">
    <property type="component" value="Unassembled WGS sequence"/>
</dbReference>
<dbReference type="SUPFAM" id="SSF47473">
    <property type="entry name" value="EF-hand"/>
    <property type="match status" value="1"/>
</dbReference>
<proteinExistence type="predicted"/>
<dbReference type="PANTHER" id="PTHR23048">
    <property type="entry name" value="MYOSIN LIGHT CHAIN 1, 3"/>
    <property type="match status" value="1"/>
</dbReference>
<protein>
    <recommendedName>
        <fullName evidence="5">EF-hand domain-containing protein</fullName>
    </recommendedName>
</protein>
<dbReference type="PANTHER" id="PTHR23048:SF0">
    <property type="entry name" value="CALMODULIN LIKE 3"/>
    <property type="match status" value="1"/>
</dbReference>
<sequence length="89" mass="10105">MMARVETGVEGVIEFNEFLQMMSKKMKDTSNQDELKEAFKVFDKSKSGYLSSAELRHVMTSLGEKMSEQEVEDMIKDASPKGDGKVNYE</sequence>
<dbReference type="EMBL" id="JAXCGZ010002382">
    <property type="protein sequence ID" value="KAK7083976.1"/>
    <property type="molecule type" value="Genomic_DNA"/>
</dbReference>
<comment type="caution">
    <text evidence="6">The sequence shown here is derived from an EMBL/GenBank/DDBJ whole genome shotgun (WGS) entry which is preliminary data.</text>
</comment>
<keyword evidence="7" id="KW-1185">Reference proteome</keyword>
<evidence type="ECO:0000256" key="3">
    <source>
        <dbReference type="ARBA" id="ARBA00037722"/>
    </source>
</evidence>
<dbReference type="PROSITE" id="PS00018">
    <property type="entry name" value="EF_HAND_1"/>
    <property type="match status" value="1"/>
</dbReference>
<gene>
    <name evidence="6" type="ORF">SK128_028510</name>
</gene>
<comment type="function">
    <text evidence="3">Troponin is the central regulatory protein of striated muscle contraction. Tn consists of three components: Tn-I which is the inhibitor of actomyosin ATPase, Tn-T which contains the binding site for tropomyosin and Tn-C. The binding of calcium to Tn-C abolishes the inhibitory action of Tn on actin filaments.</text>
</comment>
<dbReference type="InterPro" id="IPR018247">
    <property type="entry name" value="EF_Hand_1_Ca_BS"/>
</dbReference>
<dbReference type="PROSITE" id="PS50222">
    <property type="entry name" value="EF_HAND_2"/>
    <property type="match status" value="2"/>
</dbReference>
<dbReference type="InterPro" id="IPR050230">
    <property type="entry name" value="CALM/Myosin/TropC-like"/>
</dbReference>
<evidence type="ECO:0000256" key="1">
    <source>
        <dbReference type="ARBA" id="ARBA00022737"/>
    </source>
</evidence>
<dbReference type="GO" id="GO:0016460">
    <property type="term" value="C:myosin II complex"/>
    <property type="evidence" value="ECO:0007669"/>
    <property type="project" value="TreeGrafter"/>
</dbReference>
<dbReference type="SMART" id="SM00054">
    <property type="entry name" value="EFh"/>
    <property type="match status" value="1"/>
</dbReference>
<dbReference type="InterPro" id="IPR011992">
    <property type="entry name" value="EF-hand-dom_pair"/>
</dbReference>
<evidence type="ECO:0000313" key="7">
    <source>
        <dbReference type="Proteomes" id="UP001381693"/>
    </source>
</evidence>
<dbReference type="InterPro" id="IPR002048">
    <property type="entry name" value="EF_hand_dom"/>
</dbReference>
<reference evidence="6 7" key="1">
    <citation type="submission" date="2023-11" db="EMBL/GenBank/DDBJ databases">
        <title>Halocaridina rubra genome assembly.</title>
        <authorList>
            <person name="Smith C."/>
        </authorList>
    </citation>
    <scope>NUCLEOTIDE SEQUENCE [LARGE SCALE GENOMIC DNA]</scope>
    <source>
        <strain evidence="6">EP-1</strain>
        <tissue evidence="6">Whole</tissue>
    </source>
</reference>
<dbReference type="GO" id="GO:0005509">
    <property type="term" value="F:calcium ion binding"/>
    <property type="evidence" value="ECO:0007669"/>
    <property type="project" value="InterPro"/>
</dbReference>
<evidence type="ECO:0000313" key="6">
    <source>
        <dbReference type="EMBL" id="KAK7083976.1"/>
    </source>
</evidence>
<dbReference type="Gene3D" id="1.10.238.10">
    <property type="entry name" value="EF-hand"/>
    <property type="match status" value="1"/>
</dbReference>
<dbReference type="AlphaFoldDB" id="A0AAN9A7R9"/>
<organism evidence="6 7">
    <name type="scientific">Halocaridina rubra</name>
    <name type="common">Hawaiian red shrimp</name>
    <dbReference type="NCBI Taxonomy" id="373956"/>
    <lineage>
        <taxon>Eukaryota</taxon>
        <taxon>Metazoa</taxon>
        <taxon>Ecdysozoa</taxon>
        <taxon>Arthropoda</taxon>
        <taxon>Crustacea</taxon>
        <taxon>Multicrustacea</taxon>
        <taxon>Malacostraca</taxon>
        <taxon>Eumalacostraca</taxon>
        <taxon>Eucarida</taxon>
        <taxon>Decapoda</taxon>
        <taxon>Pleocyemata</taxon>
        <taxon>Caridea</taxon>
        <taxon>Atyoidea</taxon>
        <taxon>Atyidae</taxon>
        <taxon>Halocaridina</taxon>
    </lineage>
</organism>
<feature type="domain" description="EF-hand" evidence="5">
    <location>
        <begin position="30"/>
        <end position="65"/>
    </location>
</feature>
<feature type="domain" description="EF-hand" evidence="5">
    <location>
        <begin position="66"/>
        <end position="89"/>
    </location>
</feature>
<name>A0AAN9A7R9_HALRR</name>
<evidence type="ECO:0000256" key="2">
    <source>
        <dbReference type="ARBA" id="ARBA00022837"/>
    </source>
</evidence>
<evidence type="ECO:0000259" key="5">
    <source>
        <dbReference type="PROSITE" id="PS50222"/>
    </source>
</evidence>
<feature type="region of interest" description="Disordered" evidence="4">
    <location>
        <begin position="67"/>
        <end position="89"/>
    </location>
</feature>
<keyword evidence="2" id="KW-0106">Calcium</keyword>
<evidence type="ECO:0000256" key="4">
    <source>
        <dbReference type="SAM" id="MobiDB-lite"/>
    </source>
</evidence>